<gene>
    <name evidence="2" type="ORF">EVAR_46585_1</name>
</gene>
<evidence type="ECO:0000313" key="2">
    <source>
        <dbReference type="EMBL" id="GBP53328.1"/>
    </source>
</evidence>
<keyword evidence="3" id="KW-1185">Reference proteome</keyword>
<accession>A0A4C1WPL7</accession>
<name>A0A4C1WPL7_EUMVA</name>
<dbReference type="AlphaFoldDB" id="A0A4C1WPL7"/>
<sequence>MDVFWPNRTPHKRDLESRAPPQRSSVKRPHTKVFDVNFNLTPPHIPEKKTLGDRRTDGRGIVSRSH</sequence>
<reference evidence="2 3" key="1">
    <citation type="journal article" date="2019" name="Commun. Biol.">
        <title>The bagworm genome reveals a unique fibroin gene that provides high tensile strength.</title>
        <authorList>
            <person name="Kono N."/>
            <person name="Nakamura H."/>
            <person name="Ohtoshi R."/>
            <person name="Tomita M."/>
            <person name="Numata K."/>
            <person name="Arakawa K."/>
        </authorList>
    </citation>
    <scope>NUCLEOTIDE SEQUENCE [LARGE SCALE GENOMIC DNA]</scope>
</reference>
<feature type="compositionally biased region" description="Basic and acidic residues" evidence="1">
    <location>
        <begin position="45"/>
        <end position="58"/>
    </location>
</feature>
<feature type="region of interest" description="Disordered" evidence="1">
    <location>
        <begin position="1"/>
        <end position="66"/>
    </location>
</feature>
<dbReference type="Proteomes" id="UP000299102">
    <property type="component" value="Unassembled WGS sequence"/>
</dbReference>
<protein>
    <submittedName>
        <fullName evidence="2">Uncharacterized protein</fullName>
    </submittedName>
</protein>
<comment type="caution">
    <text evidence="2">The sequence shown here is derived from an EMBL/GenBank/DDBJ whole genome shotgun (WGS) entry which is preliminary data.</text>
</comment>
<evidence type="ECO:0000256" key="1">
    <source>
        <dbReference type="SAM" id="MobiDB-lite"/>
    </source>
</evidence>
<dbReference type="EMBL" id="BGZK01000621">
    <property type="protein sequence ID" value="GBP53328.1"/>
    <property type="molecule type" value="Genomic_DNA"/>
</dbReference>
<evidence type="ECO:0000313" key="3">
    <source>
        <dbReference type="Proteomes" id="UP000299102"/>
    </source>
</evidence>
<organism evidence="2 3">
    <name type="scientific">Eumeta variegata</name>
    <name type="common">Bagworm moth</name>
    <name type="synonym">Eumeta japonica</name>
    <dbReference type="NCBI Taxonomy" id="151549"/>
    <lineage>
        <taxon>Eukaryota</taxon>
        <taxon>Metazoa</taxon>
        <taxon>Ecdysozoa</taxon>
        <taxon>Arthropoda</taxon>
        <taxon>Hexapoda</taxon>
        <taxon>Insecta</taxon>
        <taxon>Pterygota</taxon>
        <taxon>Neoptera</taxon>
        <taxon>Endopterygota</taxon>
        <taxon>Lepidoptera</taxon>
        <taxon>Glossata</taxon>
        <taxon>Ditrysia</taxon>
        <taxon>Tineoidea</taxon>
        <taxon>Psychidae</taxon>
        <taxon>Oiketicinae</taxon>
        <taxon>Eumeta</taxon>
    </lineage>
</organism>
<proteinExistence type="predicted"/>